<dbReference type="AlphaFoldDB" id="A0A975B587"/>
<name>A0A975B587_9BACT</name>
<dbReference type="RefSeq" id="WP_207690825.1">
    <property type="nucleotide sequence ID" value="NZ_CP061799.1"/>
</dbReference>
<dbReference type="Proteomes" id="UP000663720">
    <property type="component" value="Chromosome"/>
</dbReference>
<protein>
    <submittedName>
        <fullName evidence="1">Uncharacterized protein</fullName>
    </submittedName>
</protein>
<sequence>MKNYYQTLLFSSLLTTMPIFFTPSPPDAAYLPSENYHLPIIPQNQYEWENYSLDIYSEQINSENNIINKIEIINKVALDLINNSVDLEPEIVNFVDEEFWNLI</sequence>
<organism evidence="1 2">
    <name type="scientific">Desulfonema limicola</name>
    <dbReference type="NCBI Taxonomy" id="45656"/>
    <lineage>
        <taxon>Bacteria</taxon>
        <taxon>Pseudomonadati</taxon>
        <taxon>Thermodesulfobacteriota</taxon>
        <taxon>Desulfobacteria</taxon>
        <taxon>Desulfobacterales</taxon>
        <taxon>Desulfococcaceae</taxon>
        <taxon>Desulfonema</taxon>
    </lineage>
</organism>
<dbReference type="KEGG" id="dli:dnl_12770"/>
<accession>A0A975B587</accession>
<evidence type="ECO:0000313" key="1">
    <source>
        <dbReference type="EMBL" id="QTA79030.1"/>
    </source>
</evidence>
<gene>
    <name evidence="1" type="ORF">dnl_12770</name>
</gene>
<evidence type="ECO:0000313" key="2">
    <source>
        <dbReference type="Proteomes" id="UP000663720"/>
    </source>
</evidence>
<reference evidence="1" key="1">
    <citation type="journal article" date="2021" name="Microb. Physiol.">
        <title>Proteogenomic Insights into the Physiology of Marine, Sulfate-Reducing, Filamentous Desulfonema limicola and Desulfonema magnum.</title>
        <authorList>
            <person name="Schnaars V."/>
            <person name="Wohlbrand L."/>
            <person name="Scheve S."/>
            <person name="Hinrichs C."/>
            <person name="Reinhardt R."/>
            <person name="Rabus R."/>
        </authorList>
    </citation>
    <scope>NUCLEOTIDE SEQUENCE</scope>
    <source>
        <strain evidence="1">5ac10</strain>
    </source>
</reference>
<keyword evidence="2" id="KW-1185">Reference proteome</keyword>
<proteinExistence type="predicted"/>
<dbReference type="EMBL" id="CP061799">
    <property type="protein sequence ID" value="QTA79030.1"/>
    <property type="molecule type" value="Genomic_DNA"/>
</dbReference>